<dbReference type="Proteomes" id="UP000694405">
    <property type="component" value="Chromosome 3"/>
</dbReference>
<sequence>MHQEFLRLVLFKAPLLTQLLSLCLPLAGYGQIRKYCPKVGYCSSKCSKVDVWSFSSDCKYYCCLPPGWKGK</sequence>
<reference evidence="1" key="1">
    <citation type="submission" date="2020-03" db="EMBL/GenBank/DDBJ databases">
        <title>Melopsittacus undulatus (budgerigar) genome, bMelUnd1, maternal haplotype with Z.</title>
        <authorList>
            <person name="Gedman G."/>
            <person name="Mountcastle J."/>
            <person name="Haase B."/>
            <person name="Formenti G."/>
            <person name="Wright T."/>
            <person name="Apodaca J."/>
            <person name="Pelan S."/>
            <person name="Chow W."/>
            <person name="Rhie A."/>
            <person name="Howe K."/>
            <person name="Fedrigo O."/>
            <person name="Jarvis E.D."/>
        </authorList>
    </citation>
    <scope>NUCLEOTIDE SEQUENCE [LARGE SCALE GENOMIC DNA]</scope>
</reference>
<accession>A0A8C6JIY8</accession>
<keyword evidence="2" id="KW-1185">Reference proteome</keyword>
<accession>A0A8V5FRW4</accession>
<dbReference type="Gene3D" id="3.10.360.10">
    <property type="entry name" value="Antimicrobial Peptide, Beta-defensin 2, Chain A"/>
    <property type="match status" value="1"/>
</dbReference>
<reference evidence="1" key="2">
    <citation type="submission" date="2025-08" db="UniProtKB">
        <authorList>
            <consortium name="Ensembl"/>
        </authorList>
    </citation>
    <scope>IDENTIFICATION</scope>
</reference>
<dbReference type="Pfam" id="PF08189">
    <property type="entry name" value="Meleagrin"/>
    <property type="match status" value="1"/>
</dbReference>
<dbReference type="InterPro" id="IPR012573">
    <property type="entry name" value="Meleagrin/Cygnin"/>
</dbReference>
<evidence type="ECO:0000313" key="2">
    <source>
        <dbReference type="Proteomes" id="UP000694405"/>
    </source>
</evidence>
<protein>
    <submittedName>
        <fullName evidence="1">Uncharacterized protein</fullName>
    </submittedName>
</protein>
<organism evidence="1 2">
    <name type="scientific">Melopsittacus undulatus</name>
    <name type="common">Budgerigar</name>
    <name type="synonym">Psittacus undulatus</name>
    <dbReference type="NCBI Taxonomy" id="13146"/>
    <lineage>
        <taxon>Eukaryota</taxon>
        <taxon>Metazoa</taxon>
        <taxon>Chordata</taxon>
        <taxon>Craniata</taxon>
        <taxon>Vertebrata</taxon>
        <taxon>Euteleostomi</taxon>
        <taxon>Archelosauria</taxon>
        <taxon>Archosauria</taxon>
        <taxon>Dinosauria</taxon>
        <taxon>Saurischia</taxon>
        <taxon>Theropoda</taxon>
        <taxon>Coelurosauria</taxon>
        <taxon>Aves</taxon>
        <taxon>Neognathae</taxon>
        <taxon>Neoaves</taxon>
        <taxon>Telluraves</taxon>
        <taxon>Australaves</taxon>
        <taxon>Psittaciformes</taxon>
        <taxon>Psittaculidae</taxon>
        <taxon>Melopsittacus</taxon>
    </lineage>
</organism>
<dbReference type="AlphaFoldDB" id="A0A8C6JIY8"/>
<reference evidence="1" key="3">
    <citation type="submission" date="2025-09" db="UniProtKB">
        <authorList>
            <consortium name="Ensembl"/>
        </authorList>
    </citation>
    <scope>IDENTIFICATION</scope>
</reference>
<name>A0A8C6JIY8_MELUD</name>
<evidence type="ECO:0000313" key="1">
    <source>
        <dbReference type="Ensembl" id="ENSMUNP00000013501.2"/>
    </source>
</evidence>
<dbReference type="Ensembl" id="ENSMUNT00000015572.2">
    <property type="protein sequence ID" value="ENSMUNP00000013501.2"/>
    <property type="gene ID" value="ENSMUNG00000020624.1"/>
</dbReference>
<proteinExistence type="predicted"/>